<accession>A0A4Y1WS49</accession>
<dbReference type="InterPro" id="IPR046778">
    <property type="entry name" value="UPF0758_N"/>
</dbReference>
<dbReference type="OrthoDB" id="9804482at2"/>
<dbReference type="Proteomes" id="UP000318946">
    <property type="component" value="Chromosome"/>
</dbReference>
<dbReference type="Pfam" id="PF20582">
    <property type="entry name" value="UPF0758_N"/>
    <property type="match status" value="1"/>
</dbReference>
<name>A0A4Y1WS49_9BACT</name>
<sequence length="217" mass="23912">MKQLLDKLTSRGSASLDDTELLTLLLGEGGEQAAARRLAERLLEYYDGALARLGRDPLPRLRMVEGMGQRRAARIAAAAELGRRILQAQAAETTTLVTSDDVIRLFRPELEQLDHEECWAVYLSSSNRIIERQRISQGGVQGTVVDHRLIVKRALELLATQLILVHNHPSGSAEASEPDRMLTARIAQAAALFDIRLLDHIIVARAGSFSFRSAGLL</sequence>
<dbReference type="KEGG" id="acou:A5CBH24_02790"/>
<keyword evidence="3" id="KW-1185">Reference proteome</keyword>
<dbReference type="InterPro" id="IPR025657">
    <property type="entry name" value="RadC_JAB"/>
</dbReference>
<dbReference type="PROSITE" id="PS50249">
    <property type="entry name" value="MPN"/>
    <property type="match status" value="1"/>
</dbReference>
<proteinExistence type="inferred from homology"/>
<evidence type="ECO:0000313" key="3">
    <source>
        <dbReference type="Proteomes" id="UP000318946"/>
    </source>
</evidence>
<dbReference type="EMBL" id="AP019735">
    <property type="protein sequence ID" value="BBL02966.1"/>
    <property type="molecule type" value="Genomic_DNA"/>
</dbReference>
<dbReference type="GeneID" id="78341002"/>
<comment type="similarity">
    <text evidence="1">Belongs to the UPF0758 family.</text>
</comment>
<dbReference type="PANTHER" id="PTHR30471">
    <property type="entry name" value="DNA REPAIR PROTEIN RADC"/>
    <property type="match status" value="1"/>
</dbReference>
<dbReference type="AlphaFoldDB" id="A0A4Y1WS49"/>
<evidence type="ECO:0000256" key="1">
    <source>
        <dbReference type="RuleBase" id="RU003797"/>
    </source>
</evidence>
<dbReference type="InterPro" id="IPR020891">
    <property type="entry name" value="UPF0758_CS"/>
</dbReference>
<dbReference type="RefSeq" id="WP_019131134.1">
    <property type="nucleotide sequence ID" value="NZ_AP019735.1"/>
</dbReference>
<dbReference type="InterPro" id="IPR001405">
    <property type="entry name" value="UPF0758"/>
</dbReference>
<dbReference type="Gene3D" id="3.40.140.10">
    <property type="entry name" value="Cytidine Deaminase, domain 2"/>
    <property type="match status" value="1"/>
</dbReference>
<organism evidence="2 3">
    <name type="scientific">Alistipes communis</name>
    <dbReference type="NCBI Taxonomy" id="2585118"/>
    <lineage>
        <taxon>Bacteria</taxon>
        <taxon>Pseudomonadati</taxon>
        <taxon>Bacteroidota</taxon>
        <taxon>Bacteroidia</taxon>
        <taxon>Bacteroidales</taxon>
        <taxon>Rikenellaceae</taxon>
        <taxon>Alistipes</taxon>
    </lineage>
</organism>
<dbReference type="CDD" id="cd08071">
    <property type="entry name" value="MPN_DUF2466"/>
    <property type="match status" value="1"/>
</dbReference>
<reference evidence="3" key="1">
    <citation type="submission" date="2019-06" db="EMBL/GenBank/DDBJ databases">
        <title>Alistipes onderdonkii subsp. vulgaris subsp. nov., Alistipes dispar sp. nov. and Alistipes communis sp. nov., isolated from human faeces, and creation of Alistipes onderdonkii subsp. onderdonkii subsp. nov.</title>
        <authorList>
            <person name="Sakamoto M."/>
            <person name="Ikeyama N."/>
            <person name="Ogata Y."/>
            <person name="Suda W."/>
            <person name="Iino T."/>
            <person name="Hattori M."/>
            <person name="Ohkuma M."/>
        </authorList>
    </citation>
    <scope>NUCLEOTIDE SEQUENCE [LARGE SCALE GENOMIC DNA]</scope>
    <source>
        <strain evidence="3">5CBH24</strain>
    </source>
</reference>
<dbReference type="Pfam" id="PF04002">
    <property type="entry name" value="RadC"/>
    <property type="match status" value="1"/>
</dbReference>
<dbReference type="PANTHER" id="PTHR30471:SF3">
    <property type="entry name" value="UPF0758 PROTEIN YEES-RELATED"/>
    <property type="match status" value="1"/>
</dbReference>
<evidence type="ECO:0000313" key="2">
    <source>
        <dbReference type="EMBL" id="BBL02966.1"/>
    </source>
</evidence>
<gene>
    <name evidence="2" type="primary">radC</name>
    <name evidence="2" type="ORF">A5CBH24_02790</name>
</gene>
<dbReference type="NCBIfam" id="NF000642">
    <property type="entry name" value="PRK00024.1"/>
    <property type="match status" value="1"/>
</dbReference>
<dbReference type="PROSITE" id="PS01302">
    <property type="entry name" value="UPF0758"/>
    <property type="match status" value="1"/>
</dbReference>
<dbReference type="InterPro" id="IPR037518">
    <property type="entry name" value="MPN"/>
</dbReference>
<dbReference type="NCBIfam" id="TIGR00608">
    <property type="entry name" value="radc"/>
    <property type="match status" value="1"/>
</dbReference>
<protein>
    <submittedName>
        <fullName evidence="2">DNA repair protein RadC</fullName>
    </submittedName>
</protein>